<evidence type="ECO:0000313" key="3">
    <source>
        <dbReference type="Proteomes" id="UP001596439"/>
    </source>
</evidence>
<name>A0ABW2PLN2_9BACL</name>
<gene>
    <name evidence="2" type="ORF">ACFQO8_07490</name>
</gene>
<reference evidence="3" key="1">
    <citation type="journal article" date="2019" name="Int. J. Syst. Evol. Microbiol.">
        <title>The Global Catalogue of Microorganisms (GCM) 10K type strain sequencing project: providing services to taxonomists for standard genome sequencing and annotation.</title>
        <authorList>
            <consortium name="The Broad Institute Genomics Platform"/>
            <consortium name="The Broad Institute Genome Sequencing Center for Infectious Disease"/>
            <person name="Wu L."/>
            <person name="Ma J."/>
        </authorList>
    </citation>
    <scope>NUCLEOTIDE SEQUENCE [LARGE SCALE GENOMIC DNA]</scope>
    <source>
        <strain evidence="3">CCUG 55590</strain>
    </source>
</reference>
<dbReference type="Proteomes" id="UP001596439">
    <property type="component" value="Unassembled WGS sequence"/>
</dbReference>
<sequence length="191" mass="22436">MLQVLTATEKQPVKQQTRKLFRPKEEVMKAPTCYTDRLVENIRHTCRFDWMMIEQVEFGDDLVHYVLVGPKGVFLIQLNRTPAPVHLTNRECRTETSMGWKHVYPHPVTELERMTKQVRSRLKKECGQAIPVYSFLIFPETEQLKLKRIKANCGDSFKLVDQVISKTNLEMLTEPLVKQIAYYCSERQVHK</sequence>
<dbReference type="EMBL" id="JBHTCE010000001">
    <property type="protein sequence ID" value="MFC7389984.1"/>
    <property type="molecule type" value="Genomic_DNA"/>
</dbReference>
<dbReference type="RefSeq" id="WP_214788546.1">
    <property type="nucleotide sequence ID" value="NZ_JANIEL010000017.1"/>
</dbReference>
<evidence type="ECO:0000259" key="1">
    <source>
        <dbReference type="Pfam" id="PF08378"/>
    </source>
</evidence>
<dbReference type="InterPro" id="IPR011528">
    <property type="entry name" value="NERD"/>
</dbReference>
<organism evidence="2 3">
    <name type="scientific">Exiguobacterium aestuarii</name>
    <dbReference type="NCBI Taxonomy" id="273527"/>
    <lineage>
        <taxon>Bacteria</taxon>
        <taxon>Bacillati</taxon>
        <taxon>Bacillota</taxon>
        <taxon>Bacilli</taxon>
        <taxon>Bacillales</taxon>
        <taxon>Bacillales Family XII. Incertae Sedis</taxon>
        <taxon>Exiguobacterium</taxon>
    </lineage>
</organism>
<evidence type="ECO:0000313" key="2">
    <source>
        <dbReference type="EMBL" id="MFC7389984.1"/>
    </source>
</evidence>
<accession>A0ABW2PLN2</accession>
<dbReference type="Pfam" id="PF08378">
    <property type="entry name" value="NERD"/>
    <property type="match status" value="1"/>
</dbReference>
<keyword evidence="3" id="KW-1185">Reference proteome</keyword>
<protein>
    <submittedName>
        <fullName evidence="2">NERD domain-containing protein</fullName>
    </submittedName>
</protein>
<feature type="domain" description="NERD" evidence="1">
    <location>
        <begin position="42"/>
        <end position="139"/>
    </location>
</feature>
<comment type="caution">
    <text evidence="2">The sequence shown here is derived from an EMBL/GenBank/DDBJ whole genome shotgun (WGS) entry which is preliminary data.</text>
</comment>
<proteinExistence type="predicted"/>